<dbReference type="InterPro" id="IPR036148">
    <property type="entry name" value="MmgE/PrpD_sf"/>
</dbReference>
<evidence type="ECO:0000313" key="2">
    <source>
        <dbReference type="Proteomes" id="UP000031666"/>
    </source>
</evidence>
<dbReference type="InterPro" id="IPR042183">
    <property type="entry name" value="MmgE/PrpD_sf_1"/>
</dbReference>
<reference evidence="1 2" key="2">
    <citation type="submission" date="2015-01" db="EMBL/GenBank/DDBJ databases">
        <authorList>
            <consortium name="NBRP consortium"/>
            <person name="Sawabe T."/>
            <person name="Meirelles P."/>
            <person name="Feng G."/>
            <person name="Sayaka M."/>
            <person name="Hattori M."/>
            <person name="Ohkuma M."/>
        </authorList>
    </citation>
    <scope>NUCLEOTIDE SEQUENCE [LARGE SCALE GENOMIC DNA]</scope>
    <source>
        <strain evidence="2">JCM 19241</strain>
    </source>
</reference>
<dbReference type="SUPFAM" id="SSF103378">
    <property type="entry name" value="2-methylcitrate dehydratase PrpD"/>
    <property type="match status" value="1"/>
</dbReference>
<dbReference type="Proteomes" id="UP000031666">
    <property type="component" value="Unassembled WGS sequence"/>
</dbReference>
<proteinExistence type="predicted"/>
<dbReference type="EMBL" id="BBSC01000004">
    <property type="protein sequence ID" value="GAM75314.1"/>
    <property type="molecule type" value="Genomic_DNA"/>
</dbReference>
<gene>
    <name evidence="1" type="ORF">JCM19241_3226</name>
</gene>
<reference evidence="1 2" key="1">
    <citation type="submission" date="2015-01" db="EMBL/GenBank/DDBJ databases">
        <title>Vibrio sp. C94 JCM 19241 whole genome shotgun sequence.</title>
        <authorList>
            <person name="Sawabe T."/>
            <person name="Meirelles P."/>
            <person name="Feng G."/>
            <person name="Sayaka M."/>
            <person name="Hattori M."/>
            <person name="Ohkuma M."/>
        </authorList>
    </citation>
    <scope>NUCLEOTIDE SEQUENCE [LARGE SCALE GENOMIC DNA]</scope>
    <source>
        <strain evidence="2">JCM 19241</strain>
    </source>
</reference>
<dbReference type="Gene3D" id="1.10.4100.10">
    <property type="entry name" value="2-methylcitrate dehydratase PrpD"/>
    <property type="match status" value="1"/>
</dbReference>
<dbReference type="AlphaFoldDB" id="A0A0B8QLH2"/>
<dbReference type="STRING" id="1481914.JCM19241_3226"/>
<name>A0A0B8QLH2_9VIBR</name>
<dbReference type="GO" id="GO:0047547">
    <property type="term" value="F:2-methylcitrate dehydratase activity"/>
    <property type="evidence" value="ECO:0007669"/>
    <property type="project" value="UniProtKB-EC"/>
</dbReference>
<dbReference type="EC" id="4.2.1.79" evidence="1"/>
<keyword evidence="1" id="KW-0456">Lyase</keyword>
<evidence type="ECO:0000313" key="1">
    <source>
        <dbReference type="EMBL" id="GAM75314.1"/>
    </source>
</evidence>
<protein>
    <submittedName>
        <fullName evidence="1">2-methylcitrate dehydratase</fullName>
        <ecNumber evidence="1">4.2.1.79</ecNumber>
    </submittedName>
</protein>
<comment type="caution">
    <text evidence="1">The sequence shown here is derived from an EMBL/GenBank/DDBJ whole genome shotgun (WGS) entry which is preliminary data.</text>
</comment>
<accession>A0A0B8QLH2</accession>
<organism evidence="1 2">
    <name type="scientific">Vibrio ishigakensis</name>
    <dbReference type="NCBI Taxonomy" id="1481914"/>
    <lineage>
        <taxon>Bacteria</taxon>
        <taxon>Pseudomonadati</taxon>
        <taxon>Pseudomonadota</taxon>
        <taxon>Gammaproteobacteria</taxon>
        <taxon>Vibrionales</taxon>
        <taxon>Vibrionaceae</taxon>
        <taxon>Vibrio</taxon>
    </lineage>
</organism>
<sequence>MMSQNVDLNERQAPDELLVQIADYVMNTEIESSEAYDTARNCLMDTLAVACWHCAFLNVPST</sequence>